<dbReference type="InterPro" id="IPR029021">
    <property type="entry name" value="Prot-tyrosine_phosphatase-like"/>
</dbReference>
<protein>
    <submittedName>
        <fullName evidence="3">Dual specificity phosphatase, catalytic domain</fullName>
    </submittedName>
</protein>
<gene>
    <name evidence="3" type="ORF">KPC_2777</name>
</gene>
<dbReference type="InterPro" id="IPR000340">
    <property type="entry name" value="Dual-sp_phosphatase_cat-dom"/>
</dbReference>
<name>A0A2U3N217_9GAMM</name>
<dbReference type="Pfam" id="PF00782">
    <property type="entry name" value="DSPc"/>
    <property type="match status" value="1"/>
</dbReference>
<evidence type="ECO:0000256" key="1">
    <source>
        <dbReference type="SAM" id="SignalP"/>
    </source>
</evidence>
<feature type="domain" description="Tyrosine specific protein phosphatases" evidence="2">
    <location>
        <begin position="109"/>
        <end position="163"/>
    </location>
</feature>
<sequence length="200" mass="23169">MKKQFVTILAATSLSLSLCACMTTTALTHDQRPQNWGNPISLSNNFYQIDQDLFRSEQPSFVLLPHIQQKQIGVVINLRTRDRDKKLLQDYPEIQTVHIPIRTWAIDRDDLLSIMQHIQIAKKQNKKVLIHCYHGSDRTGASIAMYRIIFQNWTIEEAVKEMKHGGYGFHSIWSNIDAIFSPENVKWIREQLSNPSIKPI</sequence>
<reference evidence="4" key="1">
    <citation type="submission" date="2018-03" db="EMBL/GenBank/DDBJ databases">
        <authorList>
            <person name="Blom J."/>
        </authorList>
    </citation>
    <scope>NUCLEOTIDE SEQUENCE [LARGE SCALE GENOMIC DNA]</scope>
    <source>
        <strain evidence="4">KPC-SM-21</strain>
    </source>
</reference>
<dbReference type="InterPro" id="IPR016130">
    <property type="entry name" value="Tyr_Pase_AS"/>
</dbReference>
<dbReference type="InterPro" id="IPR000387">
    <property type="entry name" value="Tyr_Pase_dom"/>
</dbReference>
<organism evidence="3 4">
    <name type="scientific">Acinetobacter stercoris</name>
    <dbReference type="NCBI Taxonomy" id="2126983"/>
    <lineage>
        <taxon>Bacteria</taxon>
        <taxon>Pseudomonadati</taxon>
        <taxon>Pseudomonadota</taxon>
        <taxon>Gammaproteobacteria</taxon>
        <taxon>Moraxellales</taxon>
        <taxon>Moraxellaceae</taxon>
        <taxon>Acinetobacter</taxon>
    </lineage>
</organism>
<dbReference type="EMBL" id="OOGT01000153">
    <property type="protein sequence ID" value="SPL71599.1"/>
    <property type="molecule type" value="Genomic_DNA"/>
</dbReference>
<dbReference type="Proteomes" id="UP000245974">
    <property type="component" value="Unassembled WGS sequence"/>
</dbReference>
<dbReference type="InParanoid" id="A0A2U3N217"/>
<dbReference type="PROSITE" id="PS00383">
    <property type="entry name" value="TYR_PHOSPHATASE_1"/>
    <property type="match status" value="1"/>
</dbReference>
<dbReference type="Gene3D" id="3.90.190.10">
    <property type="entry name" value="Protein tyrosine phosphatase superfamily"/>
    <property type="match status" value="1"/>
</dbReference>
<keyword evidence="4" id="KW-1185">Reference proteome</keyword>
<dbReference type="AlphaFoldDB" id="A0A2U3N217"/>
<dbReference type="PROSITE" id="PS51257">
    <property type="entry name" value="PROKAR_LIPOPROTEIN"/>
    <property type="match status" value="1"/>
</dbReference>
<dbReference type="RefSeq" id="WP_121975017.1">
    <property type="nucleotide sequence ID" value="NZ_OOGT01000153.1"/>
</dbReference>
<proteinExistence type="predicted"/>
<evidence type="ECO:0000313" key="4">
    <source>
        <dbReference type="Proteomes" id="UP000245974"/>
    </source>
</evidence>
<dbReference type="SUPFAM" id="SSF52799">
    <property type="entry name" value="(Phosphotyrosine protein) phosphatases II"/>
    <property type="match status" value="1"/>
</dbReference>
<feature type="chain" id="PRO_5015433479" evidence="1">
    <location>
        <begin position="23"/>
        <end position="200"/>
    </location>
</feature>
<dbReference type="OrthoDB" id="9814896at2"/>
<feature type="signal peptide" evidence="1">
    <location>
        <begin position="1"/>
        <end position="22"/>
    </location>
</feature>
<accession>A0A2U3N217</accession>
<evidence type="ECO:0000259" key="2">
    <source>
        <dbReference type="PROSITE" id="PS50056"/>
    </source>
</evidence>
<dbReference type="PROSITE" id="PS50056">
    <property type="entry name" value="TYR_PHOSPHATASE_2"/>
    <property type="match status" value="1"/>
</dbReference>
<keyword evidence="1" id="KW-0732">Signal</keyword>
<evidence type="ECO:0000313" key="3">
    <source>
        <dbReference type="EMBL" id="SPL71599.1"/>
    </source>
</evidence>